<dbReference type="EMBL" id="MU864350">
    <property type="protein sequence ID" value="KAK4193924.1"/>
    <property type="molecule type" value="Genomic_DNA"/>
</dbReference>
<comment type="caution">
    <text evidence="2">The sequence shown here is derived from an EMBL/GenBank/DDBJ whole genome shotgun (WGS) entry which is preliminary data.</text>
</comment>
<dbReference type="InterPro" id="IPR036873">
    <property type="entry name" value="Rhodanese-like_dom_sf"/>
</dbReference>
<keyword evidence="3" id="KW-1185">Reference proteome</keyword>
<evidence type="ECO:0000313" key="3">
    <source>
        <dbReference type="Proteomes" id="UP001302126"/>
    </source>
</evidence>
<dbReference type="SMART" id="SM00450">
    <property type="entry name" value="RHOD"/>
    <property type="match status" value="1"/>
</dbReference>
<dbReference type="Pfam" id="PF00581">
    <property type="entry name" value="Rhodanese"/>
    <property type="match status" value="1"/>
</dbReference>
<protein>
    <submittedName>
        <fullName evidence="2">Rhodanese-like domain-containing protein</fullName>
    </submittedName>
</protein>
<dbReference type="GO" id="GO:0005739">
    <property type="term" value="C:mitochondrion"/>
    <property type="evidence" value="ECO:0007669"/>
    <property type="project" value="TreeGrafter"/>
</dbReference>
<gene>
    <name evidence="2" type="ORF">QBC35DRAFT_458185</name>
</gene>
<dbReference type="Gene3D" id="3.40.250.10">
    <property type="entry name" value="Rhodanese-like domain"/>
    <property type="match status" value="1"/>
</dbReference>
<dbReference type="GO" id="GO:0004792">
    <property type="term" value="F:thiosulfate-cyanide sulfurtransferase activity"/>
    <property type="evidence" value="ECO:0007669"/>
    <property type="project" value="TreeGrafter"/>
</dbReference>
<feature type="domain" description="Rhodanese" evidence="1">
    <location>
        <begin position="101"/>
        <end position="203"/>
    </location>
</feature>
<sequence>MAAPRKAVTLLAQVATRPAAPLRPTAAIATASSRQFHSYKPLSATYYNNNAVPRRAQVIKTPSTQRKVFYSTENNGGQGEPKPSKIYDFEAINKLLTSSSPSPKVTLIDSREPGELQQTGYIPGAINIPVTSSPDGFFISEEEFEDRFGYPRPPKDQEVVFYCKAGVRSRAAASLAKDAGWEKVGEYPGSWLDWFEKGGKVERS</sequence>
<dbReference type="CDD" id="cd01519">
    <property type="entry name" value="RHOD_HSP67B2"/>
    <property type="match status" value="1"/>
</dbReference>
<dbReference type="PANTHER" id="PTHR44086:SF10">
    <property type="entry name" value="THIOSULFATE SULFURTRANSFERASE_RHODANESE-LIKE DOMAIN-CONTAINING PROTEIN 3"/>
    <property type="match status" value="1"/>
</dbReference>
<dbReference type="AlphaFoldDB" id="A0AAN6X4L1"/>
<accession>A0AAN6X4L1</accession>
<name>A0AAN6X4L1_9PEZI</name>
<proteinExistence type="predicted"/>
<dbReference type="PROSITE" id="PS50206">
    <property type="entry name" value="RHODANESE_3"/>
    <property type="match status" value="1"/>
</dbReference>
<organism evidence="2 3">
    <name type="scientific">Podospora australis</name>
    <dbReference type="NCBI Taxonomy" id="1536484"/>
    <lineage>
        <taxon>Eukaryota</taxon>
        <taxon>Fungi</taxon>
        <taxon>Dikarya</taxon>
        <taxon>Ascomycota</taxon>
        <taxon>Pezizomycotina</taxon>
        <taxon>Sordariomycetes</taxon>
        <taxon>Sordariomycetidae</taxon>
        <taxon>Sordariales</taxon>
        <taxon>Podosporaceae</taxon>
        <taxon>Podospora</taxon>
    </lineage>
</organism>
<dbReference type="Proteomes" id="UP001302126">
    <property type="component" value="Unassembled WGS sequence"/>
</dbReference>
<evidence type="ECO:0000313" key="2">
    <source>
        <dbReference type="EMBL" id="KAK4193924.1"/>
    </source>
</evidence>
<reference evidence="2" key="1">
    <citation type="journal article" date="2023" name="Mol. Phylogenet. Evol.">
        <title>Genome-scale phylogeny and comparative genomics of the fungal order Sordariales.</title>
        <authorList>
            <person name="Hensen N."/>
            <person name="Bonometti L."/>
            <person name="Westerberg I."/>
            <person name="Brannstrom I.O."/>
            <person name="Guillou S."/>
            <person name="Cros-Aarteil S."/>
            <person name="Calhoun S."/>
            <person name="Haridas S."/>
            <person name="Kuo A."/>
            <person name="Mondo S."/>
            <person name="Pangilinan J."/>
            <person name="Riley R."/>
            <person name="LaButti K."/>
            <person name="Andreopoulos B."/>
            <person name="Lipzen A."/>
            <person name="Chen C."/>
            <person name="Yan M."/>
            <person name="Daum C."/>
            <person name="Ng V."/>
            <person name="Clum A."/>
            <person name="Steindorff A."/>
            <person name="Ohm R.A."/>
            <person name="Martin F."/>
            <person name="Silar P."/>
            <person name="Natvig D.O."/>
            <person name="Lalanne C."/>
            <person name="Gautier V."/>
            <person name="Ament-Velasquez S.L."/>
            <person name="Kruys A."/>
            <person name="Hutchinson M.I."/>
            <person name="Powell A.J."/>
            <person name="Barry K."/>
            <person name="Miller A.N."/>
            <person name="Grigoriev I.V."/>
            <person name="Debuchy R."/>
            <person name="Gladieux P."/>
            <person name="Hiltunen Thoren M."/>
            <person name="Johannesson H."/>
        </authorList>
    </citation>
    <scope>NUCLEOTIDE SEQUENCE</scope>
    <source>
        <strain evidence="2">PSN309</strain>
    </source>
</reference>
<reference evidence="2" key="2">
    <citation type="submission" date="2023-05" db="EMBL/GenBank/DDBJ databases">
        <authorList>
            <consortium name="Lawrence Berkeley National Laboratory"/>
            <person name="Steindorff A."/>
            <person name="Hensen N."/>
            <person name="Bonometti L."/>
            <person name="Westerberg I."/>
            <person name="Brannstrom I.O."/>
            <person name="Guillou S."/>
            <person name="Cros-Aarteil S."/>
            <person name="Calhoun S."/>
            <person name="Haridas S."/>
            <person name="Kuo A."/>
            <person name="Mondo S."/>
            <person name="Pangilinan J."/>
            <person name="Riley R."/>
            <person name="Labutti K."/>
            <person name="Andreopoulos B."/>
            <person name="Lipzen A."/>
            <person name="Chen C."/>
            <person name="Yanf M."/>
            <person name="Daum C."/>
            <person name="Ng V."/>
            <person name="Clum A."/>
            <person name="Ohm R."/>
            <person name="Martin F."/>
            <person name="Silar P."/>
            <person name="Natvig D."/>
            <person name="Lalanne C."/>
            <person name="Gautier V."/>
            <person name="Ament-Velasquez S.L."/>
            <person name="Kruys A."/>
            <person name="Hutchinson M.I."/>
            <person name="Powell A.J."/>
            <person name="Barry K."/>
            <person name="Miller A.N."/>
            <person name="Grigoriev I.V."/>
            <person name="Debuchy R."/>
            <person name="Gladieux P."/>
            <person name="Thoren M.H."/>
            <person name="Johannesson H."/>
        </authorList>
    </citation>
    <scope>NUCLEOTIDE SEQUENCE</scope>
    <source>
        <strain evidence="2">PSN309</strain>
    </source>
</reference>
<dbReference type="InterPro" id="IPR001763">
    <property type="entry name" value="Rhodanese-like_dom"/>
</dbReference>
<dbReference type="PANTHER" id="PTHR44086">
    <property type="entry name" value="THIOSULFATE SULFURTRANSFERASE RDL2, MITOCHONDRIAL-RELATED"/>
    <property type="match status" value="1"/>
</dbReference>
<evidence type="ECO:0000259" key="1">
    <source>
        <dbReference type="PROSITE" id="PS50206"/>
    </source>
</evidence>
<dbReference type="SUPFAM" id="SSF52821">
    <property type="entry name" value="Rhodanese/Cell cycle control phosphatase"/>
    <property type="match status" value="1"/>
</dbReference>